<dbReference type="SUPFAM" id="SSF51735">
    <property type="entry name" value="NAD(P)-binding Rossmann-fold domains"/>
    <property type="match status" value="1"/>
</dbReference>
<dbReference type="PANTHER" id="PTHR10027">
    <property type="entry name" value="CALCIUM-ACTIVATED POTASSIUM CHANNEL ALPHA CHAIN"/>
    <property type="match status" value="1"/>
</dbReference>
<dbReference type="GO" id="GO:0060072">
    <property type="term" value="F:large conductance calcium-activated potassium channel activity"/>
    <property type="evidence" value="ECO:0007669"/>
    <property type="project" value="TreeGrafter"/>
</dbReference>
<dbReference type="InterPro" id="IPR003148">
    <property type="entry name" value="RCK_N"/>
</dbReference>
<dbReference type="GO" id="GO:0045211">
    <property type="term" value="C:postsynaptic membrane"/>
    <property type="evidence" value="ECO:0007669"/>
    <property type="project" value="TreeGrafter"/>
</dbReference>
<name>A0A8W7PCK7_ANOCL</name>
<protein>
    <recommendedName>
        <fullName evidence="14">RCK N-terminal domain-containing protein</fullName>
    </recommendedName>
</protein>
<feature type="domain" description="RCK N-terminal" evidence="14">
    <location>
        <begin position="22"/>
        <end position="164"/>
    </location>
</feature>
<dbReference type="PROSITE" id="PS51201">
    <property type="entry name" value="RCK_N"/>
    <property type="match status" value="1"/>
</dbReference>
<keyword evidence="7" id="KW-0851">Voltage-gated channel</keyword>
<dbReference type="Pfam" id="PF03493">
    <property type="entry name" value="BK_channel_a"/>
    <property type="match status" value="1"/>
</dbReference>
<accession>A0A8W7PCK7</accession>
<dbReference type="PANTHER" id="PTHR10027:SF33">
    <property type="entry name" value="CALCIUM-ACTIVATED POTASSIUM CHANNEL SUBUNIT ALPHA-1-RELATED"/>
    <property type="match status" value="1"/>
</dbReference>
<evidence type="ECO:0000256" key="6">
    <source>
        <dbReference type="ARBA" id="ARBA00022826"/>
    </source>
</evidence>
<dbReference type="GO" id="GO:0034702">
    <property type="term" value="C:monoatomic ion channel complex"/>
    <property type="evidence" value="ECO:0007669"/>
    <property type="project" value="UniProtKB-KW"/>
</dbReference>
<keyword evidence="11" id="KW-0472">Membrane</keyword>
<feature type="chain" id="PRO_5036483427" description="RCK N-terminal domain-containing protein" evidence="13">
    <location>
        <begin position="17"/>
        <end position="340"/>
    </location>
</feature>
<evidence type="ECO:0000256" key="10">
    <source>
        <dbReference type="ARBA" id="ARBA00023065"/>
    </source>
</evidence>
<keyword evidence="2" id="KW-0813">Transport</keyword>
<evidence type="ECO:0000256" key="12">
    <source>
        <dbReference type="ARBA" id="ARBA00023303"/>
    </source>
</evidence>
<organism evidence="15">
    <name type="scientific">Anopheles coluzzii</name>
    <name type="common">African malaria mosquito</name>
    <dbReference type="NCBI Taxonomy" id="1518534"/>
    <lineage>
        <taxon>Eukaryota</taxon>
        <taxon>Metazoa</taxon>
        <taxon>Ecdysozoa</taxon>
        <taxon>Arthropoda</taxon>
        <taxon>Hexapoda</taxon>
        <taxon>Insecta</taxon>
        <taxon>Pterygota</taxon>
        <taxon>Neoptera</taxon>
        <taxon>Endopterygota</taxon>
        <taxon>Diptera</taxon>
        <taxon>Nematocera</taxon>
        <taxon>Culicoidea</taxon>
        <taxon>Culicidae</taxon>
        <taxon>Anophelinae</taxon>
        <taxon>Anopheles</taxon>
    </lineage>
</organism>
<keyword evidence="12" id="KW-0407">Ion channel</keyword>
<keyword evidence="6" id="KW-0631">Potassium channel</keyword>
<dbReference type="AlphaFoldDB" id="A0A8W7PCK7"/>
<comment type="subcellular location">
    <subcellularLocation>
        <location evidence="1">Cell membrane</location>
        <topology evidence="1">Multi-pass membrane protein</topology>
    </subcellularLocation>
</comment>
<evidence type="ECO:0000256" key="2">
    <source>
        <dbReference type="ARBA" id="ARBA00022448"/>
    </source>
</evidence>
<keyword evidence="10" id="KW-0406">Ion transport</keyword>
<dbReference type="VEuPathDB" id="VectorBase:ACON2_033153"/>
<keyword evidence="9" id="KW-1133">Transmembrane helix</keyword>
<evidence type="ECO:0000256" key="3">
    <source>
        <dbReference type="ARBA" id="ARBA00022475"/>
    </source>
</evidence>
<dbReference type="PRINTS" id="PR01449">
    <property type="entry name" value="BKCHANNELA"/>
</dbReference>
<dbReference type="EnsemblMetazoa" id="ACOM028830-RA">
    <property type="protein sequence ID" value="ACOM028830-PA.1"/>
    <property type="gene ID" value="ACOM028830"/>
</dbReference>
<proteinExistence type="predicted"/>
<sequence>MLCVCVCLCVGLIVWGWHEYGNRHIVVCGHITYESVSHFLKDFLHEDREDVDVEVVFLHRKEPDLELEGLLKRHYTTVEFFQGTMMNAVDLERVKVHEADACLVLANKYCQDPDAEDAANIMRVISIKNYSDDIRVIIQLMQYHNKAYLLNIPSWDWKQGDDVICLAELKLGFIAQSCLAPGFSTMMANLFAMRSFKTSPDMQVWTNDYLRGTGMEMYTETLSPSFIGMPFAQATELCFTKLKLLLLAIEIKGGEEGNDSKISINPRGAKILANTQGFFIAQSADEVKRAWFYCKACHDDIKDETLIKKCKCKNCKYTLNRPSISILIPRNTVYRQERLD</sequence>
<feature type="signal peptide" evidence="13">
    <location>
        <begin position="1"/>
        <end position="16"/>
    </location>
</feature>
<evidence type="ECO:0000259" key="14">
    <source>
        <dbReference type="PROSITE" id="PS51201"/>
    </source>
</evidence>
<evidence type="ECO:0000256" key="9">
    <source>
        <dbReference type="ARBA" id="ARBA00022989"/>
    </source>
</evidence>
<keyword evidence="8" id="KW-0630">Potassium</keyword>
<evidence type="ECO:0000256" key="13">
    <source>
        <dbReference type="SAM" id="SignalP"/>
    </source>
</evidence>
<evidence type="ECO:0000256" key="11">
    <source>
        <dbReference type="ARBA" id="ARBA00023136"/>
    </source>
</evidence>
<keyword evidence="3" id="KW-1003">Cell membrane</keyword>
<evidence type="ECO:0000256" key="8">
    <source>
        <dbReference type="ARBA" id="ARBA00022958"/>
    </source>
</evidence>
<evidence type="ECO:0000256" key="5">
    <source>
        <dbReference type="ARBA" id="ARBA00022692"/>
    </source>
</evidence>
<evidence type="ECO:0000256" key="7">
    <source>
        <dbReference type="ARBA" id="ARBA00022882"/>
    </source>
</evidence>
<keyword evidence="5" id="KW-0812">Transmembrane</keyword>
<dbReference type="InterPro" id="IPR036291">
    <property type="entry name" value="NAD(P)-bd_dom_sf"/>
</dbReference>
<keyword evidence="4" id="KW-0633">Potassium transport</keyword>
<dbReference type="Proteomes" id="UP000075882">
    <property type="component" value="Unassembled WGS sequence"/>
</dbReference>
<dbReference type="Pfam" id="PF22614">
    <property type="entry name" value="Slo-like_RCK"/>
    <property type="match status" value="1"/>
</dbReference>
<dbReference type="InterPro" id="IPR003929">
    <property type="entry name" value="K_chnl_BK_asu"/>
</dbReference>
<reference evidence="15" key="1">
    <citation type="submission" date="2022-08" db="UniProtKB">
        <authorList>
            <consortium name="EnsemblMetazoa"/>
        </authorList>
    </citation>
    <scope>IDENTIFICATION</scope>
</reference>
<dbReference type="InterPro" id="IPR047871">
    <property type="entry name" value="K_chnl_Slo-like"/>
</dbReference>
<evidence type="ECO:0000313" key="15">
    <source>
        <dbReference type="EnsemblMetazoa" id="ACOM028830-PA.1"/>
    </source>
</evidence>
<dbReference type="Gene3D" id="3.40.50.720">
    <property type="entry name" value="NAD(P)-binding Rossmann-like Domain"/>
    <property type="match status" value="1"/>
</dbReference>
<evidence type="ECO:0000256" key="4">
    <source>
        <dbReference type="ARBA" id="ARBA00022538"/>
    </source>
</evidence>
<evidence type="ECO:0000256" key="1">
    <source>
        <dbReference type="ARBA" id="ARBA00004651"/>
    </source>
</evidence>
<keyword evidence="13" id="KW-0732">Signal</keyword>
<dbReference type="FunFam" id="3.40.50.720:FF:000005">
    <property type="entry name" value="calcium-activated potassium channel subunit alpha-1 isoform X6"/>
    <property type="match status" value="1"/>
</dbReference>